<name>A0AAD5YAJ8_9APHY</name>
<sequence>MDQAKQRMKFQSTMLFVDVQSTRVPPRIPVELQDMVIRSLALDCPWTDAATLAKCALTCRDWYRMVAKVLYNRVHIFGRRSFKLLERTLKEKHALGHEIRVQLLSIHDVTPDEHTSLAYLHTPLSSMKLYVKELLISGPHCSKDCTFPFRRALLADLPLLKALQHLHFYQVEFQSLGDLRRILAAIPNLRSLALREVSWKGPEAEFKPLYDTTSWKLSHLSLSHCSSNFVAPIFWALPPQMNETNRQKCKLHPTLWDRDITTIIELAKFCLGSPMKEPEEEALVGRRRKKTPKKEEEAVVAESICWEWRCTTNGTSQWFLECCIDQIASLENSTYICFLLGHRPSISIHESLRVVGIHISIEKQTGFDMSRLDALLYEFEALETLHINLIEPSTNHTFDSVIQQLPRWQEKIADQGLLPSQELLMVLPHDAPRPCCVETKNHKAYSRTLILRSLYRVKDILSTKGLEESVHAWEGILKAQRELVLINPSEYQLPLLDTLDRMADANQEFGDTETAIKHAMEAVEICRELDQSGVTVHTLYLAEALDTLVTYLFEHERITEAIGYHREGVETWRKLATWHNFEKHAPQFAKALDRMSTLSSKTRRSGLRPPSDSLEITDCQREAVDVWRRLATQDIDKYGDPLVHALHGMADTYLRHRDSSAAIQCRLQAVEVWRNPTAQNPSKYSPRLASALEEMADWAATNKFNTEAIDRRREAVGIWRKVAARDIDQYGDSLAFALDRMADTYLRHRDSSAAIKCRLEAAGVWRRRAAQDPHKYSPHLASALEKMADWASTNKFHAKAIDRRREVVDVWRKVAAEDINKYGDPLALALDSMADTYLRHRDSSAAIKCRLEALDVWRNRAAQNPPKYSSHLASALEKMADWATRNQFHTEAMDCQREAVNVWRQIVSEDFDKHGDPLPLDLDSMADTYSRHHDSATANRCRVEAVDVWNPPTQNPDKYYHRLTSALEKMADWASTDELHTESLDCRWEAVGVWRRLATQDIDKYVHPLTRTFNGMAETYLQLQDSAAATKCRIEAVDVWRNCDAKNPNRYSRRLASALEEMADWASANEIHTEAIKCRT</sequence>
<keyword evidence="2" id="KW-1185">Reference proteome</keyword>
<dbReference type="InterPro" id="IPR011990">
    <property type="entry name" value="TPR-like_helical_dom_sf"/>
</dbReference>
<dbReference type="SUPFAM" id="SSF48452">
    <property type="entry name" value="TPR-like"/>
    <property type="match status" value="2"/>
</dbReference>
<comment type="caution">
    <text evidence="1">The sequence shown here is derived from an EMBL/GenBank/DDBJ whole genome shotgun (WGS) entry which is preliminary data.</text>
</comment>
<evidence type="ECO:0008006" key="3">
    <source>
        <dbReference type="Google" id="ProtNLM"/>
    </source>
</evidence>
<evidence type="ECO:0000313" key="2">
    <source>
        <dbReference type="Proteomes" id="UP001212997"/>
    </source>
</evidence>
<reference evidence="1" key="1">
    <citation type="submission" date="2022-07" db="EMBL/GenBank/DDBJ databases">
        <title>Genome Sequence of Physisporinus lineatus.</title>
        <authorList>
            <person name="Buettner E."/>
        </authorList>
    </citation>
    <scope>NUCLEOTIDE SEQUENCE</scope>
    <source>
        <strain evidence="1">VT162</strain>
    </source>
</reference>
<protein>
    <recommendedName>
        <fullName evidence="3">F-box domain-containing protein</fullName>
    </recommendedName>
</protein>
<gene>
    <name evidence="1" type="ORF">NLI96_g11759</name>
</gene>
<accession>A0AAD5YAJ8</accession>
<organism evidence="1 2">
    <name type="scientific">Meripilus lineatus</name>
    <dbReference type="NCBI Taxonomy" id="2056292"/>
    <lineage>
        <taxon>Eukaryota</taxon>
        <taxon>Fungi</taxon>
        <taxon>Dikarya</taxon>
        <taxon>Basidiomycota</taxon>
        <taxon>Agaricomycotina</taxon>
        <taxon>Agaricomycetes</taxon>
        <taxon>Polyporales</taxon>
        <taxon>Meripilaceae</taxon>
        <taxon>Meripilus</taxon>
    </lineage>
</organism>
<proteinExistence type="predicted"/>
<evidence type="ECO:0000313" key="1">
    <source>
        <dbReference type="EMBL" id="KAJ3475557.1"/>
    </source>
</evidence>
<dbReference type="PANTHER" id="PTHR19959">
    <property type="entry name" value="KINESIN LIGHT CHAIN"/>
    <property type="match status" value="1"/>
</dbReference>
<dbReference type="Proteomes" id="UP001212997">
    <property type="component" value="Unassembled WGS sequence"/>
</dbReference>
<dbReference type="PANTHER" id="PTHR19959:SF119">
    <property type="entry name" value="FUNGAL LIPASE-LIKE DOMAIN-CONTAINING PROTEIN"/>
    <property type="match status" value="1"/>
</dbReference>
<dbReference type="Gene3D" id="1.25.40.10">
    <property type="entry name" value="Tetratricopeptide repeat domain"/>
    <property type="match status" value="3"/>
</dbReference>
<dbReference type="AlphaFoldDB" id="A0AAD5YAJ8"/>
<dbReference type="EMBL" id="JANAWD010000836">
    <property type="protein sequence ID" value="KAJ3475557.1"/>
    <property type="molecule type" value="Genomic_DNA"/>
</dbReference>